<dbReference type="AlphaFoldDB" id="A0A1G1Y5S1"/>
<evidence type="ECO:0000256" key="1">
    <source>
        <dbReference type="SAM" id="Phobius"/>
    </source>
</evidence>
<dbReference type="PANTHER" id="PTHR34819">
    <property type="entry name" value="LARGE CYSTEINE-RICH PERIPLASMIC PROTEIN OMCB"/>
    <property type="match status" value="1"/>
</dbReference>
<organism evidence="3 4">
    <name type="scientific">Candidatus Buchananbacteria bacterium RIFCSPHIGHO2_01_FULL_47_11b</name>
    <dbReference type="NCBI Taxonomy" id="1797537"/>
    <lineage>
        <taxon>Bacteria</taxon>
        <taxon>Candidatus Buchananiibacteriota</taxon>
    </lineage>
</organism>
<name>A0A1G1Y5S1_9BACT</name>
<sequence length="633" mass="69565">MKPIELRKLKKQATNGTVQQGLSSIYRNQDGSLPDISHLEIQRKSRAKALLLSVVIFGVLAATAGWMIFVLFNPNYQFGAKSLEITVDSPQNIASGDEVLYTVTYHNKEKVILRNAELIFRYPDGFTFIEGQPAASNEFNTTWQLGDLNRGATGTITIRGKIIGEVGSLRTLNITSSFEPENFSSIFKETEIFNSQITSTILALVVVGPEKILPEKKATYTLKYKNTSQQDLTGLVIEVVYPQDFIFQEAQPAAYHNETDARNLNNQWRIENLSRNQEGEILISGGFPPGEQSRTAELKATIGFLDSNTNTVSIQQEQVVTTQIINSGLKLDLIINGANQDQPVNFGQRLTYSLSYKNIGQHELSDVALSLSIDSQIIDLDSLNDSLEGVLNGHIITWGPEQLKKLEQLKPLDEGTIDFSIQIKNPEDISLDVSSLSTSSTLSATIGKIDDIETPDLIIGGGDIINRVNTDIALKVEGRYFDEDNIAVGTGPLPPVVGEKTTFRIYWSVANSLHDVSAVVVTTKLPEGVSFDNKFLVRVGVLTYSQQTNTVEWSIDSISANKTFEDITAWFDVAVTPTKQQARRLLILTDQATLTATDDVTQSTITKTGKAVTSNLEDDPIGGGRGLVIDITE</sequence>
<keyword evidence="1" id="KW-1133">Transmembrane helix</keyword>
<comment type="caution">
    <text evidence="3">The sequence shown here is derived from an EMBL/GenBank/DDBJ whole genome shotgun (WGS) entry which is preliminary data.</text>
</comment>
<feature type="transmembrane region" description="Helical" evidence="1">
    <location>
        <begin position="49"/>
        <end position="72"/>
    </location>
</feature>
<reference evidence="3 4" key="1">
    <citation type="journal article" date="2016" name="Nat. Commun.">
        <title>Thousands of microbial genomes shed light on interconnected biogeochemical processes in an aquifer system.</title>
        <authorList>
            <person name="Anantharaman K."/>
            <person name="Brown C.T."/>
            <person name="Hug L.A."/>
            <person name="Sharon I."/>
            <person name="Castelle C.J."/>
            <person name="Probst A.J."/>
            <person name="Thomas B.C."/>
            <person name="Singh A."/>
            <person name="Wilkins M.J."/>
            <person name="Karaoz U."/>
            <person name="Brodie E.L."/>
            <person name="Williams K.H."/>
            <person name="Hubbard S.S."/>
            <person name="Banfield J.F."/>
        </authorList>
    </citation>
    <scope>NUCLEOTIDE SEQUENCE [LARGE SCALE GENOMIC DNA]</scope>
</reference>
<evidence type="ECO:0000313" key="4">
    <source>
        <dbReference type="Proteomes" id="UP000178385"/>
    </source>
</evidence>
<dbReference type="Proteomes" id="UP000178385">
    <property type="component" value="Unassembled WGS sequence"/>
</dbReference>
<evidence type="ECO:0000259" key="2">
    <source>
        <dbReference type="Pfam" id="PF01345"/>
    </source>
</evidence>
<dbReference type="EMBL" id="MHIG01000015">
    <property type="protein sequence ID" value="OGY47090.1"/>
    <property type="molecule type" value="Genomic_DNA"/>
</dbReference>
<keyword evidence="1" id="KW-0472">Membrane</keyword>
<dbReference type="Gene3D" id="2.60.40.1170">
    <property type="entry name" value="Mu homology domain, subdomain B"/>
    <property type="match status" value="1"/>
</dbReference>
<gene>
    <name evidence="3" type="ORF">A2840_00290</name>
</gene>
<dbReference type="InterPro" id="IPR051172">
    <property type="entry name" value="Chlamydia_OmcB"/>
</dbReference>
<dbReference type="Pfam" id="PF01345">
    <property type="entry name" value="DUF11"/>
    <property type="match status" value="1"/>
</dbReference>
<proteinExistence type="predicted"/>
<protein>
    <recommendedName>
        <fullName evidence="2">DUF11 domain-containing protein</fullName>
    </recommendedName>
</protein>
<dbReference type="InterPro" id="IPR001434">
    <property type="entry name" value="OmcB-like_DUF11"/>
</dbReference>
<accession>A0A1G1Y5S1</accession>
<feature type="domain" description="DUF11" evidence="2">
    <location>
        <begin position="84"/>
        <end position="176"/>
    </location>
</feature>
<evidence type="ECO:0000313" key="3">
    <source>
        <dbReference type="EMBL" id="OGY47090.1"/>
    </source>
</evidence>
<keyword evidence="1" id="KW-0812">Transmembrane</keyword>